<reference evidence="5" key="3">
    <citation type="submission" date="2025-09" db="UniProtKB">
        <authorList>
            <consortium name="Ensembl"/>
        </authorList>
    </citation>
    <scope>IDENTIFICATION</scope>
</reference>
<dbReference type="Gene3D" id="2.10.70.10">
    <property type="entry name" value="Complement Module, domain 1"/>
    <property type="match status" value="1"/>
</dbReference>
<dbReference type="GO" id="GO:0005576">
    <property type="term" value="C:extracellular region"/>
    <property type="evidence" value="ECO:0007669"/>
    <property type="project" value="UniProtKB-SubCell"/>
</dbReference>
<evidence type="ECO:0000259" key="4">
    <source>
        <dbReference type="PROSITE" id="PS50184"/>
    </source>
</evidence>
<feature type="domain" description="VWFC" evidence="4">
    <location>
        <begin position="108"/>
        <end position="166"/>
    </location>
</feature>
<dbReference type="Pfam" id="PF00093">
    <property type="entry name" value="VWC"/>
    <property type="match status" value="1"/>
</dbReference>
<dbReference type="Pfam" id="PF23334">
    <property type="entry name" value="VWC2L_2nd"/>
    <property type="match status" value="2"/>
</dbReference>
<dbReference type="PANTHER" id="PTHR46698">
    <property type="entry name" value="CROSSVEINLESS 2"/>
    <property type="match status" value="1"/>
</dbReference>
<dbReference type="PROSITE" id="PS01208">
    <property type="entry name" value="VWFC_1"/>
    <property type="match status" value="2"/>
</dbReference>
<evidence type="ECO:0000256" key="1">
    <source>
        <dbReference type="ARBA" id="ARBA00004613"/>
    </source>
</evidence>
<reference evidence="5" key="2">
    <citation type="submission" date="2025-08" db="UniProtKB">
        <authorList>
            <consortium name="Ensembl"/>
        </authorList>
    </citation>
    <scope>IDENTIFICATION</scope>
</reference>
<proteinExistence type="predicted"/>
<dbReference type="OMA" id="PPEDQHC"/>
<dbReference type="PROSITE" id="PS50184">
    <property type="entry name" value="VWFC_2"/>
    <property type="match status" value="4"/>
</dbReference>
<feature type="domain" description="VWFC" evidence="4">
    <location>
        <begin position="49"/>
        <end position="108"/>
    </location>
</feature>
<dbReference type="STRING" id="161767.ENSAPEP00000019605"/>
<accession>A0A3P8T357</accession>
<dbReference type="InterPro" id="IPR001007">
    <property type="entry name" value="VWF_dom"/>
</dbReference>
<feature type="domain" description="VWFC" evidence="4">
    <location>
        <begin position="1"/>
        <end position="49"/>
    </location>
</feature>
<evidence type="ECO:0000313" key="6">
    <source>
        <dbReference type="Proteomes" id="UP000265080"/>
    </source>
</evidence>
<keyword evidence="6" id="KW-1185">Reference proteome</keyword>
<dbReference type="SMART" id="SM00215">
    <property type="entry name" value="VWC_out"/>
    <property type="match status" value="3"/>
</dbReference>
<dbReference type="GO" id="GO:0030513">
    <property type="term" value="P:positive regulation of BMP signaling pathway"/>
    <property type="evidence" value="ECO:0007669"/>
    <property type="project" value="TreeGrafter"/>
</dbReference>
<comment type="subcellular location">
    <subcellularLocation>
        <location evidence="1">Secreted</location>
    </subcellularLocation>
</comment>
<dbReference type="Ensembl" id="ENSAPET00000020135.1">
    <property type="protein sequence ID" value="ENSAPEP00000019605.1"/>
    <property type="gene ID" value="ENSAPEG00000013985.1"/>
</dbReference>
<dbReference type="SUPFAM" id="SSF57603">
    <property type="entry name" value="FnI-like domain"/>
    <property type="match status" value="4"/>
</dbReference>
<evidence type="ECO:0000313" key="5">
    <source>
        <dbReference type="Ensembl" id="ENSAPEP00000019605.1"/>
    </source>
</evidence>
<evidence type="ECO:0000256" key="2">
    <source>
        <dbReference type="ARBA" id="ARBA00022525"/>
    </source>
</evidence>
<dbReference type="Gene3D" id="6.20.200.20">
    <property type="match status" value="3"/>
</dbReference>
<dbReference type="AlphaFoldDB" id="A0A3P8T357"/>
<reference evidence="5 6" key="1">
    <citation type="submission" date="2018-03" db="EMBL/GenBank/DDBJ databases">
        <title>Finding Nemo's genes: A chromosome-scale reference assembly of the genome of the orange clownfish Amphiprion percula.</title>
        <authorList>
            <person name="Lehmann R."/>
        </authorList>
    </citation>
    <scope>NUCLEOTIDE SEQUENCE</scope>
</reference>
<protein>
    <recommendedName>
        <fullName evidence="4">VWFC domain-containing protein</fullName>
    </recommendedName>
</protein>
<dbReference type="SMART" id="SM00214">
    <property type="entry name" value="VWC"/>
    <property type="match status" value="4"/>
</dbReference>
<name>A0A3P8T357_AMPPE</name>
<sequence>EGSHWRPDGPCSSCTCVNGETICSQTRCPPTNFQCSHPVPSDSCCPVCNSCLYEGVVHSHGQTFTPLSNPCQRCTCVRGTATCVPHVCPPTPCARPVVRPGQCCPECPGCIYGGEEHAEGSSWFADSTPCMNCMCVDGVTTCSEVRCLSPCVNFINVPGECCPVCASCLYQGTVYPSNEQWEVDECTSCTCVSGDVHCRSERCPPLTCATVSSTSTHTGFLCVSSYLPRFVLSPLSSSSSHLHCLWRPSLPNLRWPHAALPGDVHVHPGSGLRRR</sequence>
<dbReference type="Proteomes" id="UP000265080">
    <property type="component" value="Chromosome 4"/>
</dbReference>
<organism evidence="5 6">
    <name type="scientific">Amphiprion percula</name>
    <name type="common">Orange clownfish</name>
    <name type="synonym">Lutjanus percula</name>
    <dbReference type="NCBI Taxonomy" id="161767"/>
    <lineage>
        <taxon>Eukaryota</taxon>
        <taxon>Metazoa</taxon>
        <taxon>Chordata</taxon>
        <taxon>Craniata</taxon>
        <taxon>Vertebrata</taxon>
        <taxon>Euteleostomi</taxon>
        <taxon>Actinopterygii</taxon>
        <taxon>Neopterygii</taxon>
        <taxon>Teleostei</taxon>
        <taxon>Neoteleostei</taxon>
        <taxon>Acanthomorphata</taxon>
        <taxon>Ovalentaria</taxon>
        <taxon>Pomacentridae</taxon>
        <taxon>Amphiprion</taxon>
    </lineage>
</organism>
<dbReference type="InterPro" id="IPR052424">
    <property type="entry name" value="Kielin_Chordin-BMP_Reg"/>
</dbReference>
<keyword evidence="2" id="KW-0964">Secreted</keyword>
<keyword evidence="3" id="KW-0732">Signal</keyword>
<evidence type="ECO:0000256" key="3">
    <source>
        <dbReference type="ARBA" id="ARBA00022729"/>
    </source>
</evidence>
<dbReference type="GeneTree" id="ENSGT00940000160243"/>
<dbReference type="PANTHER" id="PTHR46698:SF2">
    <property type="entry name" value="KIELIN_CHORDIN-LIKE PROTEIN"/>
    <property type="match status" value="1"/>
</dbReference>
<feature type="domain" description="VWFC" evidence="4">
    <location>
        <begin position="166"/>
        <end position="222"/>
    </location>
</feature>